<feature type="compositionally biased region" description="Basic and acidic residues" evidence="1">
    <location>
        <begin position="1"/>
        <end position="14"/>
    </location>
</feature>
<comment type="caution">
    <text evidence="2">The sequence shown here is derived from an EMBL/GenBank/DDBJ whole genome shotgun (WGS) entry which is preliminary data.</text>
</comment>
<evidence type="ECO:0000313" key="3">
    <source>
        <dbReference type="Proteomes" id="UP000007813"/>
    </source>
</evidence>
<reference evidence="2 3" key="1">
    <citation type="journal article" date="2012" name="J. Bacteriol.">
        <title>Draft Genome Sequence of the Extremely Halophilic Archaeon Halogranum salarium B-1T.</title>
        <authorList>
            <person name="Kim K.K."/>
            <person name="Lee K.C."/>
            <person name="Lee J.S."/>
        </authorList>
    </citation>
    <scope>NUCLEOTIDE SEQUENCE [LARGE SCALE GENOMIC DNA]</scope>
    <source>
        <strain evidence="2 3">B-1</strain>
    </source>
</reference>
<feature type="compositionally biased region" description="Basic and acidic residues" evidence="1">
    <location>
        <begin position="23"/>
        <end position="51"/>
    </location>
</feature>
<feature type="region of interest" description="Disordered" evidence="1">
    <location>
        <begin position="1"/>
        <end position="51"/>
    </location>
</feature>
<dbReference type="EMBL" id="ALJD01000016">
    <property type="protein sequence ID" value="EJN57246.1"/>
    <property type="molecule type" value="Genomic_DNA"/>
</dbReference>
<protein>
    <submittedName>
        <fullName evidence="2">Uncharacterized protein</fullName>
    </submittedName>
</protein>
<accession>J3JD77</accession>
<evidence type="ECO:0000313" key="2">
    <source>
        <dbReference type="EMBL" id="EJN57246.1"/>
    </source>
</evidence>
<proteinExistence type="predicted"/>
<sequence>MQTREVIEAVRDAETVQTGRVSRRFDSREETPESGREPVRSRRGETEIHAR</sequence>
<evidence type="ECO:0000256" key="1">
    <source>
        <dbReference type="SAM" id="MobiDB-lite"/>
    </source>
</evidence>
<dbReference type="AlphaFoldDB" id="J3JD77"/>
<name>J3JD77_9EURY</name>
<dbReference type="Proteomes" id="UP000007813">
    <property type="component" value="Unassembled WGS sequence"/>
</dbReference>
<gene>
    <name evidence="2" type="ORF">HSB1_46320</name>
</gene>
<organism evidence="2 3">
    <name type="scientific">Halogranum salarium B-1</name>
    <dbReference type="NCBI Taxonomy" id="1210908"/>
    <lineage>
        <taxon>Archaea</taxon>
        <taxon>Methanobacteriati</taxon>
        <taxon>Methanobacteriota</taxon>
        <taxon>Stenosarchaea group</taxon>
        <taxon>Halobacteria</taxon>
        <taxon>Halobacteriales</taxon>
        <taxon>Haloferacaceae</taxon>
    </lineage>
</organism>